<evidence type="ECO:0000256" key="2">
    <source>
        <dbReference type="ARBA" id="ARBA00022552"/>
    </source>
</evidence>
<dbReference type="PIRSF" id="PIRSF003078">
    <property type="entry name" value="GidB"/>
    <property type="match status" value="1"/>
</dbReference>
<accession>A0A512HMH9</accession>
<dbReference type="Pfam" id="PF02527">
    <property type="entry name" value="GidB"/>
    <property type="match status" value="1"/>
</dbReference>
<dbReference type="InterPro" id="IPR029063">
    <property type="entry name" value="SAM-dependent_MTases_sf"/>
</dbReference>
<evidence type="ECO:0000256" key="5">
    <source>
        <dbReference type="ARBA" id="ARBA00022691"/>
    </source>
</evidence>
<keyword evidence="4 6" id="KW-0808">Transferase</keyword>
<dbReference type="PANTHER" id="PTHR31760:SF0">
    <property type="entry name" value="S-ADENOSYL-L-METHIONINE-DEPENDENT METHYLTRANSFERASES SUPERFAMILY PROTEIN"/>
    <property type="match status" value="1"/>
</dbReference>
<comment type="subcellular location">
    <subcellularLocation>
        <location evidence="6">Cytoplasm</location>
    </subcellularLocation>
</comment>
<comment type="function">
    <text evidence="6">Specifically methylates the N7 position of guanine in position 527 of 16S rRNA.</text>
</comment>
<evidence type="ECO:0000256" key="6">
    <source>
        <dbReference type="HAMAP-Rule" id="MF_00074"/>
    </source>
</evidence>
<comment type="similarity">
    <text evidence="6">Belongs to the methyltransferase superfamily. RNA methyltransferase RsmG family.</text>
</comment>
<keyword evidence="5 6" id="KW-0949">S-adenosyl-L-methionine</keyword>
<gene>
    <name evidence="6 7" type="primary">rsmG</name>
    <name evidence="7" type="ORF">RNA01_35320</name>
</gene>
<keyword evidence="2 6" id="KW-0698">rRNA processing</keyword>
<evidence type="ECO:0000313" key="7">
    <source>
        <dbReference type="EMBL" id="GEO86600.1"/>
    </source>
</evidence>
<feature type="binding site" evidence="6">
    <location>
        <position position="75"/>
    </location>
    <ligand>
        <name>S-adenosyl-L-methionine</name>
        <dbReference type="ChEBI" id="CHEBI:59789"/>
    </ligand>
</feature>
<dbReference type="EC" id="2.1.1.170" evidence="6"/>
<dbReference type="Gene3D" id="3.40.50.150">
    <property type="entry name" value="Vaccinia Virus protein VP39"/>
    <property type="match status" value="1"/>
</dbReference>
<keyword evidence="3 6" id="KW-0489">Methyltransferase</keyword>
<dbReference type="InterPro" id="IPR003682">
    <property type="entry name" value="rRNA_ssu_MeTfrase_G"/>
</dbReference>
<organism evidence="7 8">
    <name type="scientific">Ciceribacter naphthalenivorans</name>
    <dbReference type="NCBI Taxonomy" id="1118451"/>
    <lineage>
        <taxon>Bacteria</taxon>
        <taxon>Pseudomonadati</taxon>
        <taxon>Pseudomonadota</taxon>
        <taxon>Alphaproteobacteria</taxon>
        <taxon>Hyphomicrobiales</taxon>
        <taxon>Rhizobiaceae</taxon>
        <taxon>Ciceribacter</taxon>
    </lineage>
</organism>
<evidence type="ECO:0000313" key="8">
    <source>
        <dbReference type="Proteomes" id="UP000321717"/>
    </source>
</evidence>
<reference evidence="7 8" key="1">
    <citation type="submission" date="2019-07" db="EMBL/GenBank/DDBJ databases">
        <title>Whole genome shotgun sequence of Rhizobium naphthalenivorans NBRC 107585.</title>
        <authorList>
            <person name="Hosoyama A."/>
            <person name="Uohara A."/>
            <person name="Ohji S."/>
            <person name="Ichikawa N."/>
        </authorList>
    </citation>
    <scope>NUCLEOTIDE SEQUENCE [LARGE SCALE GENOMIC DNA]</scope>
    <source>
        <strain evidence="7 8">NBRC 107585</strain>
    </source>
</reference>
<protein>
    <recommendedName>
        <fullName evidence="6">Ribosomal RNA small subunit methyltransferase G</fullName>
        <ecNumber evidence="6">2.1.1.170</ecNumber>
    </recommendedName>
    <alternativeName>
        <fullName evidence="6">16S rRNA 7-methylguanosine methyltransferase</fullName>
        <shortName evidence="6">16S rRNA m7G methyltransferase</shortName>
    </alternativeName>
</protein>
<name>A0A512HMH9_9HYPH</name>
<comment type="catalytic activity">
    <reaction evidence="6">
        <text>guanosine(527) in 16S rRNA + S-adenosyl-L-methionine = N(7)-methylguanosine(527) in 16S rRNA + S-adenosyl-L-homocysteine</text>
        <dbReference type="Rhea" id="RHEA:42732"/>
        <dbReference type="Rhea" id="RHEA-COMP:10209"/>
        <dbReference type="Rhea" id="RHEA-COMP:10210"/>
        <dbReference type="ChEBI" id="CHEBI:57856"/>
        <dbReference type="ChEBI" id="CHEBI:59789"/>
        <dbReference type="ChEBI" id="CHEBI:74269"/>
        <dbReference type="ChEBI" id="CHEBI:74480"/>
        <dbReference type="EC" id="2.1.1.170"/>
    </reaction>
</comment>
<evidence type="ECO:0000256" key="3">
    <source>
        <dbReference type="ARBA" id="ARBA00022603"/>
    </source>
</evidence>
<feature type="binding site" evidence="6">
    <location>
        <position position="139"/>
    </location>
    <ligand>
        <name>S-adenosyl-L-methionine</name>
        <dbReference type="ChEBI" id="CHEBI:59789"/>
    </ligand>
</feature>
<dbReference type="HAMAP" id="MF_00074">
    <property type="entry name" value="16SrRNA_methyltr_G"/>
    <property type="match status" value="1"/>
</dbReference>
<comment type="caution">
    <text evidence="6">Lacks conserved residue(s) required for the propagation of feature annotation.</text>
</comment>
<comment type="caution">
    <text evidence="7">The sequence shown here is derived from an EMBL/GenBank/DDBJ whole genome shotgun (WGS) entry which is preliminary data.</text>
</comment>
<feature type="binding site" evidence="6">
    <location>
        <begin position="123"/>
        <end position="124"/>
    </location>
    <ligand>
        <name>S-adenosyl-L-methionine</name>
        <dbReference type="ChEBI" id="CHEBI:59789"/>
    </ligand>
</feature>
<dbReference type="GO" id="GO:0005829">
    <property type="term" value="C:cytosol"/>
    <property type="evidence" value="ECO:0007669"/>
    <property type="project" value="TreeGrafter"/>
</dbReference>
<dbReference type="AlphaFoldDB" id="A0A512HMH9"/>
<keyword evidence="8" id="KW-1185">Reference proteome</keyword>
<proteinExistence type="inferred from homology"/>
<dbReference type="OrthoDB" id="9808773at2"/>
<dbReference type="EMBL" id="BJZP01000021">
    <property type="protein sequence ID" value="GEO86600.1"/>
    <property type="molecule type" value="Genomic_DNA"/>
</dbReference>
<dbReference type="GO" id="GO:0070043">
    <property type="term" value="F:rRNA (guanine-N7-)-methyltransferase activity"/>
    <property type="evidence" value="ECO:0007669"/>
    <property type="project" value="UniProtKB-UniRule"/>
</dbReference>
<dbReference type="NCBIfam" id="TIGR00138">
    <property type="entry name" value="rsmG_gidB"/>
    <property type="match status" value="1"/>
</dbReference>
<feature type="binding site" evidence="6">
    <location>
        <position position="70"/>
    </location>
    <ligand>
        <name>S-adenosyl-L-methionine</name>
        <dbReference type="ChEBI" id="CHEBI:59789"/>
    </ligand>
</feature>
<dbReference type="PANTHER" id="PTHR31760">
    <property type="entry name" value="S-ADENOSYL-L-METHIONINE-DEPENDENT METHYLTRANSFERASES SUPERFAMILY PROTEIN"/>
    <property type="match status" value="1"/>
</dbReference>
<dbReference type="Proteomes" id="UP000321717">
    <property type="component" value="Unassembled WGS sequence"/>
</dbReference>
<evidence type="ECO:0000256" key="1">
    <source>
        <dbReference type="ARBA" id="ARBA00022490"/>
    </source>
</evidence>
<dbReference type="RefSeq" id="WP_147181527.1">
    <property type="nucleotide sequence ID" value="NZ_BJZP01000021.1"/>
</dbReference>
<dbReference type="SUPFAM" id="SSF53335">
    <property type="entry name" value="S-adenosyl-L-methionine-dependent methyltransferases"/>
    <property type="match status" value="1"/>
</dbReference>
<keyword evidence="1 6" id="KW-0963">Cytoplasm</keyword>
<sequence>MTKTLSDLGLNVSRETLGKLERFASLFQKWARAINLVAPSTKESLWERHIADSAQIFKLAPESKHWIDLGSGGGFPGVITAILLSDQGDGWVDLVESNHKKAGFLRVALNETGARAAVHPIRIEEAQKKLVNCDAISARALADLDQLLVFAAPWAERNPSLRCYFHKGRDYLGEIDKARGRWHFDLVIHQSAIEADSVILELANIRRIGQPASGAE</sequence>
<evidence type="ECO:0000256" key="4">
    <source>
        <dbReference type="ARBA" id="ARBA00022679"/>
    </source>
</evidence>